<proteinExistence type="predicted"/>
<dbReference type="VEuPathDB" id="ToxoDB:cyc_08382"/>
<protein>
    <submittedName>
        <fullName evidence="3">Uncharacterized protein</fullName>
    </submittedName>
</protein>
<dbReference type="EMBL" id="JROU02001137">
    <property type="protein sequence ID" value="OEH77310.1"/>
    <property type="molecule type" value="Genomic_DNA"/>
</dbReference>
<evidence type="ECO:0000256" key="1">
    <source>
        <dbReference type="SAM" id="MobiDB-lite"/>
    </source>
</evidence>
<feature type="compositionally biased region" description="Basic and acidic residues" evidence="1">
    <location>
        <begin position="501"/>
        <end position="517"/>
    </location>
</feature>
<feature type="region of interest" description="Disordered" evidence="1">
    <location>
        <begin position="281"/>
        <end position="356"/>
    </location>
</feature>
<reference evidence="3 4" key="1">
    <citation type="journal article" date="2016" name="BMC Genomics">
        <title>Comparative genomics reveals Cyclospora cayetanensis possesses coccidia-like metabolism and invasion components but unique surface antigens.</title>
        <authorList>
            <person name="Liu S."/>
            <person name="Wang L."/>
            <person name="Zheng H."/>
            <person name="Xu Z."/>
            <person name="Roellig D.M."/>
            <person name="Li N."/>
            <person name="Frace M.A."/>
            <person name="Tang K."/>
            <person name="Arrowood M.J."/>
            <person name="Moss D.M."/>
            <person name="Zhang L."/>
            <person name="Feng Y."/>
            <person name="Xiao L."/>
        </authorList>
    </citation>
    <scope>NUCLEOTIDE SEQUENCE [LARGE SCALE GENOMIC DNA]</scope>
    <source>
        <strain evidence="3 4">CHN_HEN01</strain>
    </source>
</reference>
<keyword evidence="4" id="KW-1185">Reference proteome</keyword>
<comment type="caution">
    <text evidence="3">The sequence shown here is derived from an EMBL/GenBank/DDBJ whole genome shotgun (WGS) entry which is preliminary data.</text>
</comment>
<evidence type="ECO:0000313" key="3">
    <source>
        <dbReference type="EMBL" id="OEH77310.1"/>
    </source>
</evidence>
<feature type="compositionally biased region" description="Polar residues" evidence="1">
    <location>
        <begin position="309"/>
        <end position="319"/>
    </location>
</feature>
<feature type="chain" id="PRO_5008914093" evidence="2">
    <location>
        <begin position="20"/>
        <end position="517"/>
    </location>
</feature>
<evidence type="ECO:0000256" key="2">
    <source>
        <dbReference type="SAM" id="SignalP"/>
    </source>
</evidence>
<dbReference type="InParanoid" id="A0A1D3D1J4"/>
<dbReference type="Proteomes" id="UP000095192">
    <property type="component" value="Unassembled WGS sequence"/>
</dbReference>
<feature type="compositionally biased region" description="Polar residues" evidence="1">
    <location>
        <begin position="491"/>
        <end position="500"/>
    </location>
</feature>
<sequence>MIWGSGWCSRNSLQFLVSGFSLPLKPSLFAVGSAYIPPALTGSPFFHAAPSAPPCISRNPKAPTLAALTHRLGAPIFSEEAAEIKNCAGFDGQSSEQQQQTEATMSNGTRLRGLSPIQTGVSWPPPNSVSVDYGNVRSAMDAAGTALAGMSCVLPTNNGSGGLSVISVPSHDAPLYNKVAEDLSRSLKAMGCFSVANKTAAALSKQWITRGASGVVVLQCTASDTTAYRCTTGSDLLKEKKHRDALEYPTGEIFQQADRESLRQQILIQEQRIAQLHQQLMEHQEAREQRRRHAAAAAGVAAAGGHFSQGGSSSRQTSYAERKLESFASRDSQQLTARHAGNSTKETSRQCSDEKAKPLTVDGLLAQYLETNGLEPTLFRRIRSGVYFYGRTKLLMKSTKQPITVPHTHFLALFERVSAYLLGSVAIGHERGVPLSLQTVQARPPAHGPMEECLIFYDTFKPSKDGEEAAYLACEPPLHKQRSPRAAITLNGTWLQQEGPQSRENERLVKECPEEGE</sequence>
<feature type="compositionally biased region" description="Polar residues" evidence="1">
    <location>
        <begin position="329"/>
        <end position="345"/>
    </location>
</feature>
<evidence type="ECO:0000313" key="4">
    <source>
        <dbReference type="Proteomes" id="UP000095192"/>
    </source>
</evidence>
<gene>
    <name evidence="3" type="ORF">cyc_08382</name>
</gene>
<dbReference type="AlphaFoldDB" id="A0A1D3D1J4"/>
<feature type="region of interest" description="Disordered" evidence="1">
    <location>
        <begin position="491"/>
        <end position="517"/>
    </location>
</feature>
<organism evidence="3 4">
    <name type="scientific">Cyclospora cayetanensis</name>
    <dbReference type="NCBI Taxonomy" id="88456"/>
    <lineage>
        <taxon>Eukaryota</taxon>
        <taxon>Sar</taxon>
        <taxon>Alveolata</taxon>
        <taxon>Apicomplexa</taxon>
        <taxon>Conoidasida</taxon>
        <taxon>Coccidia</taxon>
        <taxon>Eucoccidiorida</taxon>
        <taxon>Eimeriorina</taxon>
        <taxon>Eimeriidae</taxon>
        <taxon>Cyclospora</taxon>
    </lineage>
</organism>
<keyword evidence="2" id="KW-0732">Signal</keyword>
<feature type="compositionally biased region" description="Low complexity" evidence="1">
    <location>
        <begin position="295"/>
        <end position="306"/>
    </location>
</feature>
<feature type="compositionally biased region" description="Basic and acidic residues" evidence="1">
    <location>
        <begin position="346"/>
        <end position="356"/>
    </location>
</feature>
<feature type="signal peptide" evidence="2">
    <location>
        <begin position="1"/>
        <end position="19"/>
    </location>
</feature>
<name>A0A1D3D1J4_9EIME</name>
<accession>A0A1D3D1J4</accession>
<dbReference type="VEuPathDB" id="ToxoDB:LOC34624123"/>